<name>A0ABP5YXL1_9ACTN</name>
<comment type="caution">
    <text evidence="1">The sequence shown here is derived from an EMBL/GenBank/DDBJ whole genome shotgun (WGS) entry which is preliminary data.</text>
</comment>
<dbReference type="RefSeq" id="WP_344383366.1">
    <property type="nucleotide sequence ID" value="NZ_BAAATA010000012.1"/>
</dbReference>
<dbReference type="InterPro" id="IPR028082">
    <property type="entry name" value="Peripla_BP_I"/>
</dbReference>
<sequence length="515" mass="54950">MTPSRSVPDPLSAFDAPYDPVPPWWRGWRGTVAVLLALALAAAGAVWLALPEDTSCAEGVARVSPEGECVGLTDGSHAFSSDLEHVFGLIRKENERVVEQAGKPGGAPYVSVVYLMRMVPGPGDTNTLASVRHELQGAHIAQYQANHAGVRGDSPQIRLLLAHTGAGKQERDFTLERIRERRKQDRIVAVAGLGTSTDATETTVRRLIRTGLPAVGAVITSNSLEGINGLVRVAPSNADEAAAAAHYLKESHPRAKVLLVRDRRKDDHYSKTLAESFEKNFPADRIVQRMEFDSSRSSVSTYFTIQTANLCQAKPDVVFFAGRGVDLPRMLSPLSGRHCKDRELTVISGDDASQTAQAEGFDKVTEALQRGRIRLVYTGLAHQDAWKKEPGAFDPVAVGVFGKDGRFRKAFPREGLDDGQAIMGHDAVVTAVAAIREATRGVPAQKITGSDVMQLLSALQGETAVAGASGLISLAPNGSPVDKAIPVIEIDGRGRVSTVAVSSRTGEPPRGTPGG</sequence>
<evidence type="ECO:0000313" key="2">
    <source>
        <dbReference type="Proteomes" id="UP001501358"/>
    </source>
</evidence>
<gene>
    <name evidence="1" type="ORF">GCM10010406_26100</name>
</gene>
<protein>
    <submittedName>
        <fullName evidence="1">ABC transporter substrate-binding protein</fullName>
    </submittedName>
</protein>
<dbReference type="CDD" id="cd06268">
    <property type="entry name" value="PBP1_ABC_transporter_LIVBP-like"/>
    <property type="match status" value="1"/>
</dbReference>
<dbReference type="EMBL" id="BAAATA010000012">
    <property type="protein sequence ID" value="GAA2488714.1"/>
    <property type="molecule type" value="Genomic_DNA"/>
</dbReference>
<reference evidence="2" key="1">
    <citation type="journal article" date="2019" name="Int. J. Syst. Evol. Microbiol.">
        <title>The Global Catalogue of Microorganisms (GCM) 10K type strain sequencing project: providing services to taxonomists for standard genome sequencing and annotation.</title>
        <authorList>
            <consortium name="The Broad Institute Genomics Platform"/>
            <consortium name="The Broad Institute Genome Sequencing Center for Infectious Disease"/>
            <person name="Wu L."/>
            <person name="Ma J."/>
        </authorList>
    </citation>
    <scope>NUCLEOTIDE SEQUENCE [LARGE SCALE GENOMIC DNA]</scope>
    <source>
        <strain evidence="2">JCM 6307</strain>
    </source>
</reference>
<evidence type="ECO:0000313" key="1">
    <source>
        <dbReference type="EMBL" id="GAA2488714.1"/>
    </source>
</evidence>
<dbReference type="SUPFAM" id="SSF53822">
    <property type="entry name" value="Periplasmic binding protein-like I"/>
    <property type="match status" value="1"/>
</dbReference>
<dbReference type="Gene3D" id="3.40.50.2300">
    <property type="match status" value="2"/>
</dbReference>
<organism evidence="1 2">
    <name type="scientific">Streptomyces thermolineatus</name>
    <dbReference type="NCBI Taxonomy" id="44033"/>
    <lineage>
        <taxon>Bacteria</taxon>
        <taxon>Bacillati</taxon>
        <taxon>Actinomycetota</taxon>
        <taxon>Actinomycetes</taxon>
        <taxon>Kitasatosporales</taxon>
        <taxon>Streptomycetaceae</taxon>
        <taxon>Streptomyces</taxon>
    </lineage>
</organism>
<accession>A0ABP5YXL1</accession>
<keyword evidence="2" id="KW-1185">Reference proteome</keyword>
<dbReference type="Proteomes" id="UP001501358">
    <property type="component" value="Unassembled WGS sequence"/>
</dbReference>
<proteinExistence type="predicted"/>